<name>A0ACC1A4U2_9ROSI</name>
<accession>A0ACC1A4U2</accession>
<protein>
    <submittedName>
        <fullName evidence="1">Uncharacterized protein</fullName>
    </submittedName>
</protein>
<sequence length="75" mass="8172">MYEADDGGASFNVLNPEKWALSNVGLFSQGKFNTLPQNTGLEVINTTIPDLYQTARQSPGSLRYDGLGLENGFTM</sequence>
<comment type="caution">
    <text evidence="1">The sequence shown here is derived from an EMBL/GenBank/DDBJ whole genome shotgun (WGS) entry which is preliminary data.</text>
</comment>
<evidence type="ECO:0000313" key="1">
    <source>
        <dbReference type="EMBL" id="KAJ0081307.1"/>
    </source>
</evidence>
<proteinExistence type="predicted"/>
<dbReference type="Proteomes" id="UP001164250">
    <property type="component" value="Chromosome 12"/>
</dbReference>
<evidence type="ECO:0000313" key="2">
    <source>
        <dbReference type="Proteomes" id="UP001164250"/>
    </source>
</evidence>
<dbReference type="EMBL" id="CM047908">
    <property type="protein sequence ID" value="KAJ0081307.1"/>
    <property type="molecule type" value="Genomic_DNA"/>
</dbReference>
<organism evidence="1 2">
    <name type="scientific">Pistacia atlantica</name>
    <dbReference type="NCBI Taxonomy" id="434234"/>
    <lineage>
        <taxon>Eukaryota</taxon>
        <taxon>Viridiplantae</taxon>
        <taxon>Streptophyta</taxon>
        <taxon>Embryophyta</taxon>
        <taxon>Tracheophyta</taxon>
        <taxon>Spermatophyta</taxon>
        <taxon>Magnoliopsida</taxon>
        <taxon>eudicotyledons</taxon>
        <taxon>Gunneridae</taxon>
        <taxon>Pentapetalae</taxon>
        <taxon>rosids</taxon>
        <taxon>malvids</taxon>
        <taxon>Sapindales</taxon>
        <taxon>Anacardiaceae</taxon>
        <taxon>Pistacia</taxon>
    </lineage>
</organism>
<gene>
    <name evidence="1" type="ORF">Patl1_11705</name>
</gene>
<reference evidence="2" key="1">
    <citation type="journal article" date="2023" name="G3 (Bethesda)">
        <title>Genome assembly and association tests identify interacting loci associated with vigor, precocity, and sex in interspecific pistachio rootstocks.</title>
        <authorList>
            <person name="Palmer W."/>
            <person name="Jacygrad E."/>
            <person name="Sagayaradj S."/>
            <person name="Cavanaugh K."/>
            <person name="Han R."/>
            <person name="Bertier L."/>
            <person name="Beede B."/>
            <person name="Kafkas S."/>
            <person name="Golino D."/>
            <person name="Preece J."/>
            <person name="Michelmore R."/>
        </authorList>
    </citation>
    <scope>NUCLEOTIDE SEQUENCE [LARGE SCALE GENOMIC DNA]</scope>
</reference>
<keyword evidence="2" id="KW-1185">Reference proteome</keyword>